<name>A0A9P3GDB4_9APHY</name>
<dbReference type="AlphaFoldDB" id="A0A9P3GDB4"/>
<protein>
    <recommendedName>
        <fullName evidence="3">BTB domain-containing protein</fullName>
    </recommendedName>
</protein>
<dbReference type="OrthoDB" id="3036049at2759"/>
<organism evidence="1 2">
    <name type="scientific">Phanerochaete sordida</name>
    <dbReference type="NCBI Taxonomy" id="48140"/>
    <lineage>
        <taxon>Eukaryota</taxon>
        <taxon>Fungi</taxon>
        <taxon>Dikarya</taxon>
        <taxon>Basidiomycota</taxon>
        <taxon>Agaricomycotina</taxon>
        <taxon>Agaricomycetes</taxon>
        <taxon>Polyporales</taxon>
        <taxon>Phanerochaetaceae</taxon>
        <taxon>Phanerochaete</taxon>
    </lineage>
</organism>
<dbReference type="Proteomes" id="UP000703269">
    <property type="component" value="Unassembled WGS sequence"/>
</dbReference>
<evidence type="ECO:0000313" key="2">
    <source>
        <dbReference type="Proteomes" id="UP000703269"/>
    </source>
</evidence>
<proteinExistence type="predicted"/>
<sequence length="289" mass="32138">MFSLPQPDAGTESYDGCLLVKLYDDPLHMKLFLLSVFSSYEFLITKCTTHDYATILRVAVKYQADGLRKRIISILQCIYPDNLQAYDKVHRVGVQFATTNLLHRLPLDDLESHIAIINVAREADAEVLLPAAMMRLLQRDFETLVVAARTSGLDATLVLEALPGLSALAREHSFGMFYSTEMRISDQCFSDKACSRVRRLVVEHLERPGLAHVAGPFAVVGFSQGKLGYNSCQACRSTCQLWYENGRKAAWEELPACFKLPAWSVLRERAMQVDGESRAEQGASSGAAA</sequence>
<accession>A0A9P3GDB4</accession>
<comment type="caution">
    <text evidence="1">The sequence shown here is derived from an EMBL/GenBank/DDBJ whole genome shotgun (WGS) entry which is preliminary data.</text>
</comment>
<evidence type="ECO:0008006" key="3">
    <source>
        <dbReference type="Google" id="ProtNLM"/>
    </source>
</evidence>
<dbReference type="EMBL" id="BPQB01000028">
    <property type="protein sequence ID" value="GJE92811.1"/>
    <property type="molecule type" value="Genomic_DNA"/>
</dbReference>
<evidence type="ECO:0000313" key="1">
    <source>
        <dbReference type="EMBL" id="GJE92811.1"/>
    </source>
</evidence>
<reference evidence="1 2" key="1">
    <citation type="submission" date="2021-08" db="EMBL/GenBank/DDBJ databases">
        <title>Draft Genome Sequence of Phanerochaete sordida strain YK-624.</title>
        <authorList>
            <person name="Mori T."/>
            <person name="Dohra H."/>
            <person name="Suzuki T."/>
            <person name="Kawagishi H."/>
            <person name="Hirai H."/>
        </authorList>
    </citation>
    <scope>NUCLEOTIDE SEQUENCE [LARGE SCALE GENOMIC DNA]</scope>
    <source>
        <strain evidence="1 2">YK-624</strain>
    </source>
</reference>
<gene>
    <name evidence="1" type="ORF">PsYK624_089680</name>
</gene>
<keyword evidence="2" id="KW-1185">Reference proteome</keyword>